<keyword evidence="2" id="KW-0378">Hydrolase</keyword>
<keyword evidence="2" id="KW-0031">Aminopeptidase</keyword>
<dbReference type="Proteomes" id="UP000248706">
    <property type="component" value="Unassembled WGS sequence"/>
</dbReference>
<evidence type="ECO:0000313" key="2">
    <source>
        <dbReference type="EMBL" id="RAQ95563.1"/>
    </source>
</evidence>
<keyword evidence="3" id="KW-1185">Reference proteome</keyword>
<reference evidence="2 3" key="1">
    <citation type="submission" date="2016-08" db="EMBL/GenBank/DDBJ databases">
        <title>Analysis of Carbohydrate Active Enzymes in Thermogemmatispora T81 Reveals Carbohydrate Degradation Ability.</title>
        <authorList>
            <person name="Tomazini A."/>
            <person name="Lal S."/>
            <person name="Stott M."/>
            <person name="Henrissat B."/>
            <person name="Polikarpov I."/>
            <person name="Sparling R."/>
            <person name="Levin D.B."/>
        </authorList>
    </citation>
    <scope>NUCLEOTIDE SEQUENCE [LARGE SCALE GENOMIC DNA]</scope>
    <source>
        <strain evidence="2 3">T81</strain>
    </source>
</reference>
<dbReference type="RefSeq" id="WP_112428394.1">
    <property type="nucleotide sequence ID" value="NZ_MCIF01000002.1"/>
</dbReference>
<dbReference type="PANTHER" id="PTHR36512">
    <property type="entry name" value="D-AMINOPEPTIDASE"/>
    <property type="match status" value="1"/>
</dbReference>
<comment type="caution">
    <text evidence="2">The sequence shown here is derived from an EMBL/GenBank/DDBJ whole genome shotgun (WGS) entry which is preliminary data.</text>
</comment>
<comment type="similarity">
    <text evidence="1">Belongs to the peptidase S58 family.</text>
</comment>
<dbReference type="PANTHER" id="PTHR36512:SF3">
    <property type="entry name" value="BLR5678 PROTEIN"/>
    <property type="match status" value="1"/>
</dbReference>
<dbReference type="GO" id="GO:0004177">
    <property type="term" value="F:aminopeptidase activity"/>
    <property type="evidence" value="ECO:0007669"/>
    <property type="project" value="UniProtKB-KW"/>
</dbReference>
<accession>A0A328VIS7</accession>
<dbReference type="InterPro" id="IPR005321">
    <property type="entry name" value="Peptidase_S58_DmpA"/>
</dbReference>
<evidence type="ECO:0000256" key="1">
    <source>
        <dbReference type="ARBA" id="ARBA00007068"/>
    </source>
</evidence>
<dbReference type="EMBL" id="MCIF01000002">
    <property type="protein sequence ID" value="RAQ95563.1"/>
    <property type="molecule type" value="Genomic_DNA"/>
</dbReference>
<dbReference type="SUPFAM" id="SSF56266">
    <property type="entry name" value="DmpA/ArgJ-like"/>
    <property type="match status" value="1"/>
</dbReference>
<dbReference type="Gene3D" id="3.60.70.12">
    <property type="entry name" value="L-amino peptidase D-ALA esterase/amidase"/>
    <property type="match status" value="1"/>
</dbReference>
<organism evidence="2 3">
    <name type="scientific">Thermogemmatispora tikiterensis</name>
    <dbReference type="NCBI Taxonomy" id="1825093"/>
    <lineage>
        <taxon>Bacteria</taxon>
        <taxon>Bacillati</taxon>
        <taxon>Chloroflexota</taxon>
        <taxon>Ktedonobacteria</taxon>
        <taxon>Thermogemmatisporales</taxon>
        <taxon>Thermogemmatisporaceae</taxon>
        <taxon>Thermogemmatispora</taxon>
    </lineage>
</organism>
<dbReference type="Pfam" id="PF03576">
    <property type="entry name" value="Peptidase_S58"/>
    <property type="match status" value="1"/>
</dbReference>
<proteinExistence type="inferred from homology"/>
<sequence>MTRARLRDLGISVGHLPPGRFNAITDVAGVLVGHCTLIYDEPRVARTGVTVIVPREGRIWTDQAFAGYFSLNGCGEMTGTAWIEEAGLLHTPIAITNTNAVGVVRDALCAFPMEQQGEAALAAVSSSWTGALPVVGETWDGWLNDIAAFHVRKEHVFEALRTAKGGSVPEGNVGGGTGMICHELKGGIGTASRLVDLGDARYVVGALVQANYGARHLLRVSGVPVGRELSYEKVPSPWSTPPPAAGREGAGSIIGIIATDAPLLPVQCKRLARRAALGLARVGSIASNGSGDLFLAFATGNHLPAGQLRPYALTMLPHDRLDLLFEAAVEAVEEAILNALTAAETLSGWQGRTVYALPLDELQRIMERYR</sequence>
<dbReference type="InterPro" id="IPR016117">
    <property type="entry name" value="ArgJ-like_dom_sf"/>
</dbReference>
<dbReference type="OrthoDB" id="9770388at2"/>
<keyword evidence="2" id="KW-0645">Protease</keyword>
<protein>
    <submittedName>
        <fullName evidence="2">Aminopeptidase</fullName>
    </submittedName>
</protein>
<dbReference type="AlphaFoldDB" id="A0A328VIS7"/>
<gene>
    <name evidence="2" type="ORF">A4R35_08450</name>
</gene>
<evidence type="ECO:0000313" key="3">
    <source>
        <dbReference type="Proteomes" id="UP000248706"/>
    </source>
</evidence>
<dbReference type="CDD" id="cd02253">
    <property type="entry name" value="DmpA"/>
    <property type="match status" value="1"/>
</dbReference>
<name>A0A328VIS7_9CHLR</name>